<evidence type="ECO:0000313" key="1">
    <source>
        <dbReference type="EMBL" id="QHT22541.1"/>
    </source>
</evidence>
<dbReference type="EMBL" id="MN739711">
    <property type="protein sequence ID" value="QHT22541.1"/>
    <property type="molecule type" value="Genomic_DNA"/>
</dbReference>
<accession>A0A6C0E1Q4</accession>
<reference evidence="1" key="1">
    <citation type="journal article" date="2020" name="Nature">
        <title>Giant virus diversity and host interactions through global metagenomics.</title>
        <authorList>
            <person name="Schulz F."/>
            <person name="Roux S."/>
            <person name="Paez-Espino D."/>
            <person name="Jungbluth S."/>
            <person name="Walsh D.A."/>
            <person name="Denef V.J."/>
            <person name="McMahon K.D."/>
            <person name="Konstantinidis K.T."/>
            <person name="Eloe-Fadrosh E.A."/>
            <person name="Kyrpides N.C."/>
            <person name="Woyke T."/>
        </authorList>
    </citation>
    <scope>NUCLEOTIDE SEQUENCE</scope>
    <source>
        <strain evidence="1">GVMAG-M-3300023179-111</strain>
    </source>
</reference>
<dbReference type="AlphaFoldDB" id="A0A6C0E1Q4"/>
<proteinExistence type="predicted"/>
<organism evidence="1">
    <name type="scientific">viral metagenome</name>
    <dbReference type="NCBI Taxonomy" id="1070528"/>
    <lineage>
        <taxon>unclassified sequences</taxon>
        <taxon>metagenomes</taxon>
        <taxon>organismal metagenomes</taxon>
    </lineage>
</organism>
<name>A0A6C0E1Q4_9ZZZZ</name>
<sequence>MKTRIIVAKNNSDIIEHLHDAIDFTIDSDKNFLMAVTNDDEPSNPNVQRGFCNYCKKFIENFLYNHENYYCKANLNKNEEKVAQFKLNEKERLGRKVKCCCEETIVYSSLSKHRLTKKHINKVGNNNTYKDI</sequence>
<protein>
    <submittedName>
        <fullName evidence="1">Uncharacterized protein</fullName>
    </submittedName>
</protein>